<organism evidence="1 2">
    <name type="scientific">Cochliobolus heterostrophus (strain C5 / ATCC 48332 / race O)</name>
    <name type="common">Southern corn leaf blight fungus</name>
    <name type="synonym">Bipolaris maydis</name>
    <dbReference type="NCBI Taxonomy" id="701091"/>
    <lineage>
        <taxon>Eukaryota</taxon>
        <taxon>Fungi</taxon>
        <taxon>Dikarya</taxon>
        <taxon>Ascomycota</taxon>
        <taxon>Pezizomycotina</taxon>
        <taxon>Dothideomycetes</taxon>
        <taxon>Pleosporomycetidae</taxon>
        <taxon>Pleosporales</taxon>
        <taxon>Pleosporineae</taxon>
        <taxon>Pleosporaceae</taxon>
        <taxon>Bipolaris</taxon>
    </lineage>
</organism>
<sequence length="68" mass="7643">MPPSTSVTNPCFWPSSWLTFQTGNMRTRRFTDRFWSSAAGSRSQKCPNRSITLHSWVPCPPATLSPSP</sequence>
<evidence type="ECO:0000313" key="2">
    <source>
        <dbReference type="Proteomes" id="UP000016936"/>
    </source>
</evidence>
<reference evidence="1 2" key="1">
    <citation type="journal article" date="2012" name="PLoS Pathog.">
        <title>Diverse lifestyles and strategies of plant pathogenesis encoded in the genomes of eighteen Dothideomycetes fungi.</title>
        <authorList>
            <person name="Ohm R.A."/>
            <person name="Feau N."/>
            <person name="Henrissat B."/>
            <person name="Schoch C.L."/>
            <person name="Horwitz B.A."/>
            <person name="Barry K.W."/>
            <person name="Condon B.J."/>
            <person name="Copeland A.C."/>
            <person name="Dhillon B."/>
            <person name="Glaser F."/>
            <person name="Hesse C.N."/>
            <person name="Kosti I."/>
            <person name="LaButti K."/>
            <person name="Lindquist E.A."/>
            <person name="Lucas S."/>
            <person name="Salamov A.A."/>
            <person name="Bradshaw R.E."/>
            <person name="Ciuffetti L."/>
            <person name="Hamelin R.C."/>
            <person name="Kema G.H.J."/>
            <person name="Lawrence C."/>
            <person name="Scott J.A."/>
            <person name="Spatafora J.W."/>
            <person name="Turgeon B.G."/>
            <person name="de Wit P.J.G.M."/>
            <person name="Zhong S."/>
            <person name="Goodwin S.B."/>
            <person name="Grigoriev I.V."/>
        </authorList>
    </citation>
    <scope>NUCLEOTIDE SEQUENCE [LARGE SCALE GENOMIC DNA]</scope>
    <source>
        <strain evidence="2">C5 / ATCC 48332 / race O</strain>
    </source>
</reference>
<dbReference type="EMBL" id="KB445578">
    <property type="protein sequence ID" value="EMD89849.1"/>
    <property type="molecule type" value="Genomic_DNA"/>
</dbReference>
<evidence type="ECO:0000313" key="1">
    <source>
        <dbReference type="EMBL" id="EMD89849.1"/>
    </source>
</evidence>
<keyword evidence="2" id="KW-1185">Reference proteome</keyword>
<name>M2TTM4_COCH5</name>
<gene>
    <name evidence="1" type="ORF">COCHEDRAFT_1022050</name>
</gene>
<accession>M2TTM4</accession>
<dbReference type="HOGENOM" id="CLU_2793809_0_0_1"/>
<dbReference type="Proteomes" id="UP000016936">
    <property type="component" value="Unassembled WGS sequence"/>
</dbReference>
<dbReference type="AlphaFoldDB" id="M2TTM4"/>
<proteinExistence type="predicted"/>
<reference evidence="2" key="2">
    <citation type="journal article" date="2013" name="PLoS Genet.">
        <title>Comparative genome structure, secondary metabolite, and effector coding capacity across Cochliobolus pathogens.</title>
        <authorList>
            <person name="Condon B.J."/>
            <person name="Leng Y."/>
            <person name="Wu D."/>
            <person name="Bushley K.E."/>
            <person name="Ohm R.A."/>
            <person name="Otillar R."/>
            <person name="Martin J."/>
            <person name="Schackwitz W."/>
            <person name="Grimwood J."/>
            <person name="MohdZainudin N."/>
            <person name="Xue C."/>
            <person name="Wang R."/>
            <person name="Manning V.A."/>
            <person name="Dhillon B."/>
            <person name="Tu Z.J."/>
            <person name="Steffenson B.J."/>
            <person name="Salamov A."/>
            <person name="Sun H."/>
            <person name="Lowry S."/>
            <person name="LaButti K."/>
            <person name="Han J."/>
            <person name="Copeland A."/>
            <person name="Lindquist E."/>
            <person name="Barry K."/>
            <person name="Schmutz J."/>
            <person name="Baker S.E."/>
            <person name="Ciuffetti L.M."/>
            <person name="Grigoriev I.V."/>
            <person name="Zhong S."/>
            <person name="Turgeon B.G."/>
        </authorList>
    </citation>
    <scope>NUCLEOTIDE SEQUENCE [LARGE SCALE GENOMIC DNA]</scope>
    <source>
        <strain evidence="2">C5 / ATCC 48332 / race O</strain>
    </source>
</reference>
<protein>
    <submittedName>
        <fullName evidence="1">Uncharacterized protein</fullName>
    </submittedName>
</protein>